<accession>A0ABQ3WSF0</accession>
<protein>
    <submittedName>
        <fullName evidence="3">Uncharacterized protein</fullName>
    </submittedName>
</protein>
<evidence type="ECO:0000256" key="1">
    <source>
        <dbReference type="SAM" id="MobiDB-lite"/>
    </source>
</evidence>
<feature type="compositionally biased region" description="Polar residues" evidence="1">
    <location>
        <begin position="39"/>
        <end position="50"/>
    </location>
</feature>
<keyword evidence="2" id="KW-0472">Membrane</keyword>
<organism evidence="3">
    <name type="scientific">Actinoplanes campanulatus</name>
    <dbReference type="NCBI Taxonomy" id="113559"/>
    <lineage>
        <taxon>Bacteria</taxon>
        <taxon>Bacillati</taxon>
        <taxon>Actinomycetota</taxon>
        <taxon>Actinomycetes</taxon>
        <taxon>Micromonosporales</taxon>
        <taxon>Micromonosporaceae</taxon>
        <taxon>Actinoplanes</taxon>
    </lineage>
</organism>
<reference evidence="3" key="1">
    <citation type="submission" date="2021-01" db="EMBL/GenBank/DDBJ databases">
        <title>Whole genome shotgun sequence of Actinoplanes capillaceus NBRC 16408.</title>
        <authorList>
            <person name="Komaki H."/>
            <person name="Tamura T."/>
        </authorList>
    </citation>
    <scope>NUCLEOTIDE SEQUENCE [LARGE SCALE GENOMIC DNA]</scope>
    <source>
        <strain evidence="3">NBRC 16408</strain>
    </source>
</reference>
<evidence type="ECO:0000313" key="3">
    <source>
        <dbReference type="EMBL" id="GID49175.1"/>
    </source>
</evidence>
<evidence type="ECO:0000256" key="2">
    <source>
        <dbReference type="SAM" id="Phobius"/>
    </source>
</evidence>
<feature type="region of interest" description="Disordered" evidence="1">
    <location>
        <begin position="39"/>
        <end position="66"/>
    </location>
</feature>
<keyword evidence="2" id="KW-0812">Transmembrane</keyword>
<gene>
    <name evidence="3" type="ORF">Aca07nite_64500</name>
</gene>
<dbReference type="RefSeq" id="WP_204299302.1">
    <property type="nucleotide sequence ID" value="NZ_BAAAGQ010000026.1"/>
</dbReference>
<comment type="caution">
    <text evidence="3">The sequence shown here is derived from an EMBL/GenBank/DDBJ whole genome shotgun (WGS) entry which is preliminary data.</text>
</comment>
<name>A0ABQ3WSF0_9ACTN</name>
<keyword evidence="2" id="KW-1133">Transmembrane helix</keyword>
<dbReference type="EMBL" id="BOMF01000122">
    <property type="protein sequence ID" value="GID49175.1"/>
    <property type="molecule type" value="Genomic_DNA"/>
</dbReference>
<feature type="compositionally biased region" description="Pro residues" evidence="1">
    <location>
        <begin position="57"/>
        <end position="66"/>
    </location>
</feature>
<proteinExistence type="predicted"/>
<sequence>MVPSFYSATGAAGWLIMLLAWVALIAMAVWGIKRLFPDRNQTTAPTSPQHHQSENLGPPPTTPGRR</sequence>
<feature type="transmembrane region" description="Helical" evidence="2">
    <location>
        <begin position="12"/>
        <end position="32"/>
    </location>
</feature>